<dbReference type="Gene3D" id="3.30.420.280">
    <property type="match status" value="1"/>
</dbReference>
<evidence type="ECO:0000256" key="1">
    <source>
        <dbReference type="ARBA" id="ARBA00022612"/>
    </source>
</evidence>
<evidence type="ECO:0000313" key="4">
    <source>
        <dbReference type="Proteomes" id="UP001142400"/>
    </source>
</evidence>
<keyword evidence="4" id="KW-1185">Reference proteome</keyword>
<dbReference type="Proteomes" id="UP001142400">
    <property type="component" value="Unassembled WGS sequence"/>
</dbReference>
<organism evidence="3 4">
    <name type="scientific">Streptomyces malaysiensis subsp. samsunensis</name>
    <dbReference type="NCBI Taxonomy" id="459658"/>
    <lineage>
        <taxon>Bacteria</taxon>
        <taxon>Bacillati</taxon>
        <taxon>Actinomycetota</taxon>
        <taxon>Actinomycetes</taxon>
        <taxon>Kitasatosporales</taxon>
        <taxon>Streptomycetaceae</taxon>
        <taxon>Streptomyces</taxon>
        <taxon>Streptomyces violaceusniger group</taxon>
    </lineage>
</organism>
<name>A0A9X2LXY0_STRMQ</name>
<feature type="domain" description="Terminase large subunit gp17-like C-terminal" evidence="2">
    <location>
        <begin position="244"/>
        <end position="396"/>
    </location>
</feature>
<evidence type="ECO:0000259" key="2">
    <source>
        <dbReference type="Pfam" id="PF17289"/>
    </source>
</evidence>
<evidence type="ECO:0000313" key="3">
    <source>
        <dbReference type="EMBL" id="MCQ8829849.1"/>
    </source>
</evidence>
<protein>
    <submittedName>
        <fullName evidence="3">PBSX family phage terminase large subunit</fullName>
    </submittedName>
</protein>
<dbReference type="EMBL" id="JANIIC010000011">
    <property type="protein sequence ID" value="MCQ8829849.1"/>
    <property type="molecule type" value="Genomic_DNA"/>
</dbReference>
<dbReference type="NCBIfam" id="TIGR01547">
    <property type="entry name" value="phage_term_2"/>
    <property type="match status" value="1"/>
</dbReference>
<dbReference type="Gene3D" id="3.40.50.300">
    <property type="entry name" value="P-loop containing nucleotide triphosphate hydrolases"/>
    <property type="match status" value="1"/>
</dbReference>
<dbReference type="AlphaFoldDB" id="A0A9X2LXY0"/>
<comment type="caution">
    <text evidence="3">The sequence shown here is derived from an EMBL/GenBank/DDBJ whole genome shotgun (WGS) entry which is preliminary data.</text>
</comment>
<proteinExistence type="predicted"/>
<dbReference type="RefSeq" id="WP_257631076.1">
    <property type="nucleotide sequence ID" value="NZ_JANIIC010000011.1"/>
</dbReference>
<dbReference type="InterPro" id="IPR027417">
    <property type="entry name" value="P-loop_NTPase"/>
</dbReference>
<dbReference type="Pfam" id="PF17289">
    <property type="entry name" value="Terminase_6C"/>
    <property type="match status" value="1"/>
</dbReference>
<dbReference type="InterPro" id="IPR035421">
    <property type="entry name" value="Terminase_6C"/>
</dbReference>
<accession>A0A9X2LXY0</accession>
<reference evidence="3" key="1">
    <citation type="submission" date="2022-06" db="EMBL/GenBank/DDBJ databases">
        <title>WGS of actinobacteria.</title>
        <authorList>
            <person name="Thawai C."/>
        </authorList>
    </citation>
    <scope>NUCLEOTIDE SEQUENCE</scope>
    <source>
        <strain evidence="3">DSM 42010</strain>
    </source>
</reference>
<dbReference type="InterPro" id="IPR006437">
    <property type="entry name" value="Phage_terminase_lsu"/>
</dbReference>
<dbReference type="Pfam" id="PF03237">
    <property type="entry name" value="Terminase_6N"/>
    <property type="match status" value="1"/>
</dbReference>
<keyword evidence="1" id="KW-1188">Viral release from host cell</keyword>
<gene>
    <name evidence="3" type="ORF">NQU54_12315</name>
</gene>
<sequence length="416" mass="45780">MSSPAPLSTKQLDSIRQATARINLWHGSVRSGKTIASLLAFLLAIRRAPASGLILIAGRSLQTIERNIIEPLQDPTLFGTAADEVRHTRGATTANILGRTVHLIGASDARAEGRLRGLTASLAYVDEVTLLPEAFFVQLLARLSVPGARLLGTTNPDSPRHWLKVGYLDRQHELNLASWHFKLADNPSLSPAYVASLAAEYVGLWRRRMIDGAWVIAEGAVYDVWDEQRHVVASLPPMRRYWAAADYGTTNPFAALVLGLGDDDRLYVVSEWRHDSKTAHRQMTDAQYSEAVRAWLARQQVEPEWTFIDPSAASFITQLWADGHPGVTRADNDVRAGIRSVSSALAAGLLYVHESCADLLDEIPGYSWDPAATAKGEDRPIKTADHSVDALRYVVHSTAHEWRHLLTGMVSLEVPP</sequence>